<dbReference type="STRING" id="582667.SAMN05192568_102134"/>
<reference evidence="2" key="1">
    <citation type="submission" date="2016-10" db="EMBL/GenBank/DDBJ databases">
        <authorList>
            <person name="Varghese N."/>
            <person name="Submissions S."/>
        </authorList>
    </citation>
    <scope>NUCLEOTIDE SEQUENCE [LARGE SCALE GENOMIC DNA]</scope>
    <source>
        <strain evidence="2">BL36</strain>
    </source>
</reference>
<evidence type="ECO:0008006" key="3">
    <source>
        <dbReference type="Google" id="ProtNLM"/>
    </source>
</evidence>
<proteinExistence type="predicted"/>
<protein>
    <recommendedName>
        <fullName evidence="3">XRE family transcriptional regulator</fullName>
    </recommendedName>
</protein>
<sequence length="66" mass="7101">MDYSAVHAIFLRHVAAAGSHRAFARMAGVSAIHVGDVVHGRRKAGPAILAAIGIERRVEFVQVRRA</sequence>
<dbReference type="EMBL" id="FOTK01000021">
    <property type="protein sequence ID" value="SFM15959.1"/>
    <property type="molecule type" value="Genomic_DNA"/>
</dbReference>
<gene>
    <name evidence="1" type="ORF">SAMN05192568_102134</name>
</gene>
<accession>A0A1I4NKG1</accession>
<name>A0A1I4NKG1_9HYPH</name>
<organism evidence="1 2">
    <name type="scientific">Methylobacterium pseudosasicola</name>
    <dbReference type="NCBI Taxonomy" id="582667"/>
    <lineage>
        <taxon>Bacteria</taxon>
        <taxon>Pseudomonadati</taxon>
        <taxon>Pseudomonadota</taxon>
        <taxon>Alphaproteobacteria</taxon>
        <taxon>Hyphomicrobiales</taxon>
        <taxon>Methylobacteriaceae</taxon>
        <taxon>Methylobacterium</taxon>
    </lineage>
</organism>
<dbReference type="RefSeq" id="WP_092043203.1">
    <property type="nucleotide sequence ID" value="NZ_FOTK01000021.1"/>
</dbReference>
<keyword evidence="2" id="KW-1185">Reference proteome</keyword>
<dbReference type="Proteomes" id="UP000199048">
    <property type="component" value="Unassembled WGS sequence"/>
</dbReference>
<evidence type="ECO:0000313" key="1">
    <source>
        <dbReference type="EMBL" id="SFM15959.1"/>
    </source>
</evidence>
<dbReference type="AlphaFoldDB" id="A0A1I4NKG1"/>
<evidence type="ECO:0000313" key="2">
    <source>
        <dbReference type="Proteomes" id="UP000199048"/>
    </source>
</evidence>